<dbReference type="EMBL" id="JAGGMS010000001">
    <property type="protein sequence ID" value="MBP2182182.1"/>
    <property type="molecule type" value="Genomic_DNA"/>
</dbReference>
<name>A0ABS4PRY7_9PSEU</name>
<dbReference type="Pfam" id="PF13349">
    <property type="entry name" value="DUF4097"/>
    <property type="match status" value="1"/>
</dbReference>
<keyword evidence="3" id="KW-1185">Reference proteome</keyword>
<reference evidence="2 3" key="1">
    <citation type="submission" date="2021-03" db="EMBL/GenBank/DDBJ databases">
        <title>Sequencing the genomes of 1000 actinobacteria strains.</title>
        <authorList>
            <person name="Klenk H.-P."/>
        </authorList>
    </citation>
    <scope>NUCLEOTIDE SEQUENCE [LARGE SCALE GENOMIC DNA]</scope>
    <source>
        <strain evidence="2 3">DSM 45510</strain>
    </source>
</reference>
<feature type="domain" description="DUF4097" evidence="1">
    <location>
        <begin position="20"/>
        <end position="275"/>
    </location>
</feature>
<evidence type="ECO:0000313" key="2">
    <source>
        <dbReference type="EMBL" id="MBP2182182.1"/>
    </source>
</evidence>
<dbReference type="Proteomes" id="UP000741013">
    <property type="component" value="Unassembled WGS sequence"/>
</dbReference>
<dbReference type="InterPro" id="IPR025164">
    <property type="entry name" value="Toastrack_DUF4097"/>
</dbReference>
<dbReference type="RefSeq" id="WP_209665524.1">
    <property type="nucleotide sequence ID" value="NZ_JAGGMS010000001.1"/>
</dbReference>
<sequence length="278" mass="28873">MPVFETPQPITATLEIGVGEVRLSASDRTDTLVEVHPTDPADESDVKAASQTRVDYTDGRLRITGPKYGPFDFSKKSRSVIVTVELPSGSRVRGDLALGDFHGTGRLGECRVRTAAGHVRLDRTAQLWVKTAAGHVEVGHVEGDAEISTGSGRVSLGEVEGTSVVKNSNGHTKIHEVSGQAKVRAANGDISVDRAGAGVDAESSNGSIVVGEASQGLIVLTTSLGDLEVGIAGTTTARLELDTGLGRVHNSLATSSTSGNAVDVRAHTKFGDITVRSA</sequence>
<protein>
    <recommendedName>
        <fullName evidence="1">DUF4097 domain-containing protein</fullName>
    </recommendedName>
</protein>
<organism evidence="2 3">
    <name type="scientific">Amycolatopsis magusensis</name>
    <dbReference type="NCBI Taxonomy" id="882444"/>
    <lineage>
        <taxon>Bacteria</taxon>
        <taxon>Bacillati</taxon>
        <taxon>Actinomycetota</taxon>
        <taxon>Actinomycetes</taxon>
        <taxon>Pseudonocardiales</taxon>
        <taxon>Pseudonocardiaceae</taxon>
        <taxon>Amycolatopsis</taxon>
    </lineage>
</organism>
<evidence type="ECO:0000313" key="3">
    <source>
        <dbReference type="Proteomes" id="UP000741013"/>
    </source>
</evidence>
<gene>
    <name evidence="2" type="ORF">JOM49_003708</name>
</gene>
<evidence type="ECO:0000259" key="1">
    <source>
        <dbReference type="Pfam" id="PF13349"/>
    </source>
</evidence>
<comment type="caution">
    <text evidence="2">The sequence shown here is derived from an EMBL/GenBank/DDBJ whole genome shotgun (WGS) entry which is preliminary data.</text>
</comment>
<accession>A0ABS4PRY7</accession>
<proteinExistence type="predicted"/>